<dbReference type="InterPro" id="IPR001597">
    <property type="entry name" value="ArAA_b-elim_lyase/Thr_aldolase"/>
</dbReference>
<dbReference type="PIRSF" id="PIRSF017617">
    <property type="entry name" value="Thr_aldolase"/>
    <property type="match status" value="1"/>
</dbReference>
<gene>
    <name evidence="5" type="ORF">ACFQ5G_46500</name>
</gene>
<dbReference type="PANTHER" id="PTHR48097:SF9">
    <property type="entry name" value="L-THREONINE ALDOLASE"/>
    <property type="match status" value="1"/>
</dbReference>
<dbReference type="PANTHER" id="PTHR48097">
    <property type="entry name" value="L-THREONINE ALDOLASE-RELATED"/>
    <property type="match status" value="1"/>
</dbReference>
<dbReference type="RefSeq" id="WP_317794557.1">
    <property type="nucleotide sequence ID" value="NZ_AP028461.1"/>
</dbReference>
<dbReference type="Gene3D" id="3.90.1150.10">
    <property type="entry name" value="Aspartate Aminotransferase, domain 1"/>
    <property type="match status" value="1"/>
</dbReference>
<proteinExistence type="inferred from homology"/>
<sequence length="371" mass="39283">MSMEPMDLRSDTLSRPDPAMLHAMANADHGDDRYGESTATTELEEHCAALFGKESGLFMPSATMSNQVALKVLATRGGDVLCEAGHHLDEFAAAAAADLAGVTVNAVTSADGFLRPEAAALPTTGLVWVENTITARGGRIHPLPLLTALKEWTGRRGIPVYLDGARIMHAVAATGVAPAAWGATSDAMALCFAKGLGAPFGSVLLGTADFIRVARRYRRWYGGALHRSGPAAAAALWALRHNSTRLAEDHANAALFAAMLAESPHVEVTRPDTNIVHVDVSRLHLSPAEFVVRAAEAGVRVLAGRRGEIRAVFGGGTSRRQAIRAAERLIAVAGRIGPARTLTLGGVPWWDRIGPSYPVTVSAQAQSRTWR</sequence>
<dbReference type="Pfam" id="PF01212">
    <property type="entry name" value="Beta_elim_lyase"/>
    <property type="match status" value="1"/>
</dbReference>
<evidence type="ECO:0000256" key="1">
    <source>
        <dbReference type="ARBA" id="ARBA00001933"/>
    </source>
</evidence>
<keyword evidence="6" id="KW-1185">Reference proteome</keyword>
<dbReference type="SUPFAM" id="SSF53383">
    <property type="entry name" value="PLP-dependent transferases"/>
    <property type="match status" value="1"/>
</dbReference>
<comment type="caution">
    <text evidence="5">The sequence shown here is derived from an EMBL/GenBank/DDBJ whole genome shotgun (WGS) entry which is preliminary data.</text>
</comment>
<name>A0ABW4ARK3_9ACTN</name>
<dbReference type="Proteomes" id="UP001597183">
    <property type="component" value="Unassembled WGS sequence"/>
</dbReference>
<protein>
    <submittedName>
        <fullName evidence="5">Threonine aldolase family protein</fullName>
    </submittedName>
</protein>
<keyword evidence="3" id="KW-0663">Pyridoxal phosphate</keyword>
<dbReference type="NCBIfam" id="NF041359">
    <property type="entry name" value="GntG_guanitoxin"/>
    <property type="match status" value="1"/>
</dbReference>
<dbReference type="InterPro" id="IPR015424">
    <property type="entry name" value="PyrdxlP-dep_Trfase"/>
</dbReference>
<evidence type="ECO:0000313" key="6">
    <source>
        <dbReference type="Proteomes" id="UP001597183"/>
    </source>
</evidence>
<comment type="similarity">
    <text evidence="2">Belongs to the threonine aldolase family.</text>
</comment>
<dbReference type="InterPro" id="IPR015421">
    <property type="entry name" value="PyrdxlP-dep_Trfase_major"/>
</dbReference>
<reference evidence="6" key="1">
    <citation type="journal article" date="2019" name="Int. J. Syst. Evol. Microbiol.">
        <title>The Global Catalogue of Microorganisms (GCM) 10K type strain sequencing project: providing services to taxonomists for standard genome sequencing and annotation.</title>
        <authorList>
            <consortium name="The Broad Institute Genomics Platform"/>
            <consortium name="The Broad Institute Genome Sequencing Center for Infectious Disease"/>
            <person name="Wu L."/>
            <person name="Ma J."/>
        </authorList>
    </citation>
    <scope>NUCLEOTIDE SEQUENCE [LARGE SCALE GENOMIC DNA]</scope>
    <source>
        <strain evidence="6">CCM 7526</strain>
    </source>
</reference>
<dbReference type="EMBL" id="JBHTMK010000063">
    <property type="protein sequence ID" value="MFD1372825.1"/>
    <property type="molecule type" value="Genomic_DNA"/>
</dbReference>
<organism evidence="5 6">
    <name type="scientific">Actinoplanes sichuanensis</name>
    <dbReference type="NCBI Taxonomy" id="512349"/>
    <lineage>
        <taxon>Bacteria</taxon>
        <taxon>Bacillati</taxon>
        <taxon>Actinomycetota</taxon>
        <taxon>Actinomycetes</taxon>
        <taxon>Micromonosporales</taxon>
        <taxon>Micromonosporaceae</taxon>
        <taxon>Actinoplanes</taxon>
    </lineage>
</organism>
<evidence type="ECO:0000313" key="5">
    <source>
        <dbReference type="EMBL" id="MFD1372825.1"/>
    </source>
</evidence>
<evidence type="ECO:0000256" key="2">
    <source>
        <dbReference type="ARBA" id="ARBA00006966"/>
    </source>
</evidence>
<dbReference type="InterPro" id="IPR023603">
    <property type="entry name" value="Low_specificity_L-TA-like"/>
</dbReference>
<comment type="cofactor">
    <cofactor evidence="1">
        <name>pyridoxal 5'-phosphate</name>
        <dbReference type="ChEBI" id="CHEBI:597326"/>
    </cofactor>
</comment>
<accession>A0ABW4ARK3</accession>
<evidence type="ECO:0000259" key="4">
    <source>
        <dbReference type="Pfam" id="PF01212"/>
    </source>
</evidence>
<dbReference type="InterPro" id="IPR015422">
    <property type="entry name" value="PyrdxlP-dep_Trfase_small"/>
</dbReference>
<dbReference type="Gene3D" id="3.40.640.10">
    <property type="entry name" value="Type I PLP-dependent aspartate aminotransferase-like (Major domain)"/>
    <property type="match status" value="1"/>
</dbReference>
<evidence type="ECO:0000256" key="3">
    <source>
        <dbReference type="ARBA" id="ARBA00022898"/>
    </source>
</evidence>
<feature type="domain" description="Aromatic amino acid beta-eliminating lyase/threonine aldolase" evidence="4">
    <location>
        <begin position="7"/>
        <end position="280"/>
    </location>
</feature>